<protein>
    <submittedName>
        <fullName evidence="2">Uncharacterized protein</fullName>
    </submittedName>
</protein>
<organism evidence="2 3">
    <name type="scientific">Daphnia pulex</name>
    <name type="common">Water flea</name>
    <dbReference type="NCBI Taxonomy" id="6669"/>
    <lineage>
        <taxon>Eukaryota</taxon>
        <taxon>Metazoa</taxon>
        <taxon>Ecdysozoa</taxon>
        <taxon>Arthropoda</taxon>
        <taxon>Crustacea</taxon>
        <taxon>Branchiopoda</taxon>
        <taxon>Diplostraca</taxon>
        <taxon>Cladocera</taxon>
        <taxon>Anomopoda</taxon>
        <taxon>Daphniidae</taxon>
        <taxon>Daphnia</taxon>
    </lineage>
</organism>
<evidence type="ECO:0000313" key="2">
    <source>
        <dbReference type="EMBL" id="EFX78872.1"/>
    </source>
</evidence>
<reference evidence="2 3" key="1">
    <citation type="journal article" date="2011" name="Science">
        <title>The ecoresponsive genome of Daphnia pulex.</title>
        <authorList>
            <person name="Colbourne J.K."/>
            <person name="Pfrender M.E."/>
            <person name="Gilbert D."/>
            <person name="Thomas W.K."/>
            <person name="Tucker A."/>
            <person name="Oakley T.H."/>
            <person name="Tokishita S."/>
            <person name="Aerts A."/>
            <person name="Arnold G.J."/>
            <person name="Basu M.K."/>
            <person name="Bauer D.J."/>
            <person name="Caceres C.E."/>
            <person name="Carmel L."/>
            <person name="Casola C."/>
            <person name="Choi J.H."/>
            <person name="Detter J.C."/>
            <person name="Dong Q."/>
            <person name="Dusheyko S."/>
            <person name="Eads B.D."/>
            <person name="Frohlich T."/>
            <person name="Geiler-Samerotte K.A."/>
            <person name="Gerlach D."/>
            <person name="Hatcher P."/>
            <person name="Jogdeo S."/>
            <person name="Krijgsveld J."/>
            <person name="Kriventseva E.V."/>
            <person name="Kultz D."/>
            <person name="Laforsch C."/>
            <person name="Lindquist E."/>
            <person name="Lopez J."/>
            <person name="Manak J.R."/>
            <person name="Muller J."/>
            <person name="Pangilinan J."/>
            <person name="Patwardhan R.P."/>
            <person name="Pitluck S."/>
            <person name="Pritham E.J."/>
            <person name="Rechtsteiner A."/>
            <person name="Rho M."/>
            <person name="Rogozin I.B."/>
            <person name="Sakarya O."/>
            <person name="Salamov A."/>
            <person name="Schaack S."/>
            <person name="Shapiro H."/>
            <person name="Shiga Y."/>
            <person name="Skalitzky C."/>
            <person name="Smith Z."/>
            <person name="Souvorov A."/>
            <person name="Sung W."/>
            <person name="Tang Z."/>
            <person name="Tsuchiya D."/>
            <person name="Tu H."/>
            <person name="Vos H."/>
            <person name="Wang M."/>
            <person name="Wolf Y.I."/>
            <person name="Yamagata H."/>
            <person name="Yamada T."/>
            <person name="Ye Y."/>
            <person name="Shaw J.R."/>
            <person name="Andrews J."/>
            <person name="Crease T.J."/>
            <person name="Tang H."/>
            <person name="Lucas S.M."/>
            <person name="Robertson H.M."/>
            <person name="Bork P."/>
            <person name="Koonin E.V."/>
            <person name="Zdobnov E.M."/>
            <person name="Grigoriev I.V."/>
            <person name="Lynch M."/>
            <person name="Boore J.L."/>
        </authorList>
    </citation>
    <scope>NUCLEOTIDE SEQUENCE [LARGE SCALE GENOMIC DNA]</scope>
</reference>
<proteinExistence type="predicted"/>
<name>E9GNX3_DAPPU</name>
<dbReference type="HOGENOM" id="CLU_3108498_0_0_1"/>
<keyword evidence="3" id="KW-1185">Reference proteome</keyword>
<accession>E9GNX3</accession>
<dbReference type="Proteomes" id="UP000000305">
    <property type="component" value="Unassembled WGS sequence"/>
</dbReference>
<evidence type="ECO:0000313" key="3">
    <source>
        <dbReference type="Proteomes" id="UP000000305"/>
    </source>
</evidence>
<dbReference type="InParanoid" id="E9GNX3"/>
<dbReference type="AlphaFoldDB" id="E9GNX3"/>
<evidence type="ECO:0000256" key="1">
    <source>
        <dbReference type="SAM" id="MobiDB-lite"/>
    </source>
</evidence>
<sequence length="51" mass="5892">MEKLISSQSSRDEDGLKAQEENLRKKNTELLEKLAVALEQLEFMKLSFAHN</sequence>
<dbReference type="KEGG" id="dpx:DAPPUDRAFT_245717"/>
<dbReference type="EMBL" id="GL732555">
    <property type="protein sequence ID" value="EFX78872.1"/>
    <property type="molecule type" value="Genomic_DNA"/>
</dbReference>
<feature type="region of interest" description="Disordered" evidence="1">
    <location>
        <begin position="1"/>
        <end position="20"/>
    </location>
</feature>
<gene>
    <name evidence="2" type="ORF">DAPPUDRAFT_245717</name>
</gene>
<feature type="compositionally biased region" description="Basic and acidic residues" evidence="1">
    <location>
        <begin position="10"/>
        <end position="20"/>
    </location>
</feature>